<dbReference type="Gene3D" id="3.60.10.10">
    <property type="entry name" value="Endonuclease/exonuclease/phosphatase"/>
    <property type="match status" value="1"/>
</dbReference>
<proteinExistence type="predicted"/>
<organism evidence="1 2">
    <name type="scientific">Plasmopara halstedii</name>
    <name type="common">Downy mildew of sunflower</name>
    <dbReference type="NCBI Taxonomy" id="4781"/>
    <lineage>
        <taxon>Eukaryota</taxon>
        <taxon>Sar</taxon>
        <taxon>Stramenopiles</taxon>
        <taxon>Oomycota</taxon>
        <taxon>Peronosporomycetes</taxon>
        <taxon>Peronosporales</taxon>
        <taxon>Peronosporaceae</taxon>
        <taxon>Plasmopara</taxon>
    </lineage>
</organism>
<dbReference type="GO" id="GO:0004519">
    <property type="term" value="F:endonuclease activity"/>
    <property type="evidence" value="ECO:0007669"/>
    <property type="project" value="UniProtKB-KW"/>
</dbReference>
<dbReference type="OrthoDB" id="168226at2759"/>
<dbReference type="InterPro" id="IPR036691">
    <property type="entry name" value="Endo/exonu/phosph_ase_sf"/>
</dbReference>
<keyword evidence="1" id="KW-0255">Endonuclease</keyword>
<dbReference type="EMBL" id="CCYD01000321">
    <property type="protein sequence ID" value="CEG38099.1"/>
    <property type="molecule type" value="Genomic_DNA"/>
</dbReference>
<evidence type="ECO:0000313" key="1">
    <source>
        <dbReference type="EMBL" id="CEG38099.1"/>
    </source>
</evidence>
<dbReference type="AlphaFoldDB" id="A0A0N7L4A1"/>
<evidence type="ECO:0000313" key="2">
    <source>
        <dbReference type="Proteomes" id="UP000054928"/>
    </source>
</evidence>
<reference evidence="2" key="1">
    <citation type="submission" date="2014-09" db="EMBL/GenBank/DDBJ databases">
        <authorList>
            <person name="Sharma Rahul"/>
            <person name="Thines Marco"/>
        </authorList>
    </citation>
    <scope>NUCLEOTIDE SEQUENCE [LARGE SCALE GENOMIC DNA]</scope>
</reference>
<keyword evidence="1" id="KW-0540">Nuclease</keyword>
<keyword evidence="2" id="KW-1185">Reference proteome</keyword>
<protein>
    <submittedName>
        <fullName evidence="1">Endonuclease/exonuclease/phosphatase</fullName>
    </submittedName>
</protein>
<dbReference type="GeneID" id="36403248"/>
<dbReference type="Proteomes" id="UP000054928">
    <property type="component" value="Unassembled WGS sequence"/>
</dbReference>
<dbReference type="GO" id="GO:0004527">
    <property type="term" value="F:exonuclease activity"/>
    <property type="evidence" value="ECO:0007669"/>
    <property type="project" value="UniProtKB-KW"/>
</dbReference>
<sequence>MTDFYHLIDDEGRQDQLNQVFQAQQAKASRYLRKGARKSRRGIRRTETTIGLHTQNVPDMQNKMKLIEEGFDNLRQTSVAEQHLVVFLQETHSTSEETPTLTRIHSQSWGYEPTQAKGICSWWSQSDGRKAGVAILVSPHAQISNINPTGKRNGHSTGWR</sequence>
<dbReference type="RefSeq" id="XP_024574468.1">
    <property type="nucleotide sequence ID" value="XM_024723498.1"/>
</dbReference>
<name>A0A0N7L4A1_PLAHL</name>
<keyword evidence="1" id="KW-0378">Hydrolase</keyword>
<accession>A0A0N7L4A1</accession>
<keyword evidence="1" id="KW-0269">Exonuclease</keyword>